<dbReference type="RefSeq" id="WP_079441399.1">
    <property type="nucleotide sequence ID" value="NZ_MZGT01000061.1"/>
</dbReference>
<gene>
    <name evidence="2" type="ORF">CLCHR_37370</name>
    <name evidence="3" type="ORF">D2A34_08360</name>
</gene>
<evidence type="ECO:0000313" key="3">
    <source>
        <dbReference type="EMBL" id="RII35211.1"/>
    </source>
</evidence>
<dbReference type="Gene3D" id="3.20.80.10">
    <property type="entry name" value="Regulatory factor, effector binding domain"/>
    <property type="match status" value="1"/>
</dbReference>
<reference evidence="3 5" key="2">
    <citation type="submission" date="2018-08" db="EMBL/GenBank/DDBJ databases">
        <title>Genome of Clostridium chromiireducens C1, DSM12136.</title>
        <authorList>
            <person name="Xing M."/>
            <person name="Wei Y."/>
            <person name="Ang E.L."/>
            <person name="Zhao H."/>
            <person name="Zhang Y."/>
        </authorList>
    </citation>
    <scope>NUCLEOTIDE SEQUENCE [LARGE SCALE GENOMIC DNA]</scope>
    <source>
        <strain evidence="3 5">C1</strain>
    </source>
</reference>
<dbReference type="PIRSF" id="PIRSF031644">
    <property type="entry name" value="UCP031644"/>
    <property type="match status" value="1"/>
</dbReference>
<keyword evidence="4" id="KW-1185">Reference proteome</keyword>
<organism evidence="2 4">
    <name type="scientific">Clostridium chromiireducens</name>
    <dbReference type="NCBI Taxonomy" id="225345"/>
    <lineage>
        <taxon>Bacteria</taxon>
        <taxon>Bacillati</taxon>
        <taxon>Bacillota</taxon>
        <taxon>Clostridia</taxon>
        <taxon>Eubacteriales</taxon>
        <taxon>Clostridiaceae</taxon>
        <taxon>Clostridium</taxon>
    </lineage>
</organism>
<sequence>MKYEWKKQAKEYYMPKSKVELITIPNFKFFMIKGKGNPNNERFSEEIGVLYSLSYAVKMMPKSGIVPEGYFDYTVFPLEGIWDISEEGRGKNNLDKNELIYTIMIRQPDFVTEEIAMKALEIVKRKKPHPLLERIIFDSIEDGVCVQILHNGSYDDEPKSFEKMEEFCDLNNLERVSKVHREIYISDVRRVEPSKLKTILRYKVNYIDKY</sequence>
<dbReference type="Proteomes" id="UP000191056">
    <property type="component" value="Unassembled WGS sequence"/>
</dbReference>
<dbReference type="STRING" id="225345.CLCHR_37370"/>
<evidence type="ECO:0000313" key="5">
    <source>
        <dbReference type="Proteomes" id="UP000265930"/>
    </source>
</evidence>
<proteinExistence type="predicted"/>
<dbReference type="EMBL" id="MZGT01000061">
    <property type="protein sequence ID" value="OPJ58714.1"/>
    <property type="molecule type" value="Genomic_DNA"/>
</dbReference>
<dbReference type="AlphaFoldDB" id="A0A1V4IFU6"/>
<dbReference type="EMBL" id="QXDJ01000002">
    <property type="protein sequence ID" value="RII35211.1"/>
    <property type="molecule type" value="Genomic_DNA"/>
</dbReference>
<evidence type="ECO:0000259" key="1">
    <source>
        <dbReference type="Pfam" id="PF06445"/>
    </source>
</evidence>
<protein>
    <recommendedName>
        <fullName evidence="1">GyrI-like small molecule binding domain-containing protein</fullName>
    </recommendedName>
</protein>
<comment type="caution">
    <text evidence="2">The sequence shown here is derived from an EMBL/GenBank/DDBJ whole genome shotgun (WGS) entry which is preliminary data.</text>
</comment>
<accession>A0A1V4IFU6</accession>
<dbReference type="InterPro" id="IPR011256">
    <property type="entry name" value="Reg_factor_effector_dom_sf"/>
</dbReference>
<feature type="domain" description="GyrI-like small molecule binding" evidence="1">
    <location>
        <begin position="18"/>
        <end position="198"/>
    </location>
</feature>
<dbReference type="SUPFAM" id="SSF55136">
    <property type="entry name" value="Probable bacterial effector-binding domain"/>
    <property type="match status" value="1"/>
</dbReference>
<dbReference type="OrthoDB" id="4772335at2"/>
<name>A0A1V4IFU6_9CLOT</name>
<dbReference type="InterPro" id="IPR008319">
    <property type="entry name" value="GyrI-like_CCH_Lin2189-like"/>
</dbReference>
<reference evidence="2 4" key="1">
    <citation type="submission" date="2017-03" db="EMBL/GenBank/DDBJ databases">
        <title>Genome sequence of Clostridium chromiireducens DSM 23318.</title>
        <authorList>
            <person name="Poehlein A."/>
            <person name="Daniel R."/>
        </authorList>
    </citation>
    <scope>NUCLEOTIDE SEQUENCE [LARGE SCALE GENOMIC DNA]</scope>
    <source>
        <strain evidence="2 4">DSM 23318</strain>
    </source>
</reference>
<evidence type="ECO:0000313" key="2">
    <source>
        <dbReference type="EMBL" id="OPJ58714.1"/>
    </source>
</evidence>
<dbReference type="Proteomes" id="UP000265930">
    <property type="component" value="Unassembled WGS sequence"/>
</dbReference>
<evidence type="ECO:0000313" key="4">
    <source>
        <dbReference type="Proteomes" id="UP000191056"/>
    </source>
</evidence>
<dbReference type="InterPro" id="IPR029442">
    <property type="entry name" value="GyrI-like"/>
</dbReference>
<dbReference type="Pfam" id="PF06445">
    <property type="entry name" value="GyrI-like"/>
    <property type="match status" value="1"/>
</dbReference>